<gene>
    <name evidence="1" type="ORF">COCVIDRAFT_22391</name>
</gene>
<dbReference type="Proteomes" id="UP000054337">
    <property type="component" value="Unassembled WGS sequence"/>
</dbReference>
<keyword evidence="2" id="KW-1185">Reference proteome</keyword>
<organism evidence="1 2">
    <name type="scientific">Bipolaris victoriae (strain FI3)</name>
    <name type="common">Victoria blight of oats agent</name>
    <name type="synonym">Cochliobolus victoriae</name>
    <dbReference type="NCBI Taxonomy" id="930091"/>
    <lineage>
        <taxon>Eukaryota</taxon>
        <taxon>Fungi</taxon>
        <taxon>Dikarya</taxon>
        <taxon>Ascomycota</taxon>
        <taxon>Pezizomycotina</taxon>
        <taxon>Dothideomycetes</taxon>
        <taxon>Pleosporomycetidae</taxon>
        <taxon>Pleosporales</taxon>
        <taxon>Pleosporineae</taxon>
        <taxon>Pleosporaceae</taxon>
        <taxon>Bipolaris</taxon>
    </lineage>
</organism>
<dbReference type="RefSeq" id="XP_014561689.1">
    <property type="nucleotide sequence ID" value="XM_014706203.1"/>
</dbReference>
<protein>
    <submittedName>
        <fullName evidence="1">Uncharacterized protein</fullName>
    </submittedName>
</protein>
<reference evidence="1 2" key="1">
    <citation type="journal article" date="2013" name="PLoS Genet.">
        <title>Comparative genome structure, secondary metabolite, and effector coding capacity across Cochliobolus pathogens.</title>
        <authorList>
            <person name="Condon B.J."/>
            <person name="Leng Y."/>
            <person name="Wu D."/>
            <person name="Bushley K.E."/>
            <person name="Ohm R.A."/>
            <person name="Otillar R."/>
            <person name="Martin J."/>
            <person name="Schackwitz W."/>
            <person name="Grimwood J."/>
            <person name="MohdZainudin N."/>
            <person name="Xue C."/>
            <person name="Wang R."/>
            <person name="Manning V.A."/>
            <person name="Dhillon B."/>
            <person name="Tu Z.J."/>
            <person name="Steffenson B.J."/>
            <person name="Salamov A."/>
            <person name="Sun H."/>
            <person name="Lowry S."/>
            <person name="LaButti K."/>
            <person name="Han J."/>
            <person name="Copeland A."/>
            <person name="Lindquist E."/>
            <person name="Barry K."/>
            <person name="Schmutz J."/>
            <person name="Baker S.E."/>
            <person name="Ciuffetti L.M."/>
            <person name="Grigoriev I.V."/>
            <person name="Zhong S."/>
            <person name="Turgeon B.G."/>
        </authorList>
    </citation>
    <scope>NUCLEOTIDE SEQUENCE [LARGE SCALE GENOMIC DNA]</scope>
    <source>
        <strain evidence="1 2">FI3</strain>
    </source>
</reference>
<sequence length="92" mass="10135">MEVIARMSQYKQGDMLASAVPSAPLHDKSLIRGHSAAYEQYLLLSICHPSPQYTLQPLSSPMSQVFCLCTVRNVAAVQRGEHARPLMLYAGC</sequence>
<proteinExistence type="predicted"/>
<evidence type="ECO:0000313" key="1">
    <source>
        <dbReference type="EMBL" id="EUN32221.1"/>
    </source>
</evidence>
<dbReference type="EMBL" id="KI968695">
    <property type="protein sequence ID" value="EUN32221.1"/>
    <property type="molecule type" value="Genomic_DNA"/>
</dbReference>
<dbReference type="HOGENOM" id="CLU_2412950_0_0_1"/>
<dbReference type="AlphaFoldDB" id="W7EVN3"/>
<evidence type="ECO:0000313" key="2">
    <source>
        <dbReference type="Proteomes" id="UP000054337"/>
    </source>
</evidence>
<dbReference type="GeneID" id="26252906"/>
<name>W7EVN3_BIPV3</name>
<accession>W7EVN3</accession>